<proteinExistence type="predicted"/>
<dbReference type="Proteomes" id="UP000582659">
    <property type="component" value="Unassembled WGS sequence"/>
</dbReference>
<name>A0A1I7RHW8_BURXY</name>
<reference evidence="3" key="2">
    <citation type="submission" date="2020-09" db="EMBL/GenBank/DDBJ databases">
        <authorList>
            <person name="Kikuchi T."/>
        </authorList>
    </citation>
    <scope>NUCLEOTIDE SEQUENCE</scope>
    <source>
        <strain evidence="3">Ka4C1</strain>
    </source>
</reference>
<keyword evidence="5" id="KW-1185">Reference proteome</keyword>
<dbReference type="EMBL" id="CAJFDI010000004">
    <property type="protein sequence ID" value="CAD5226030.1"/>
    <property type="molecule type" value="Genomic_DNA"/>
</dbReference>
<evidence type="ECO:0000313" key="5">
    <source>
        <dbReference type="Proteomes" id="UP000659654"/>
    </source>
</evidence>
<dbReference type="WBParaSite" id="BXY_0029700.1">
    <property type="protein sequence ID" value="BXY_0029700.1"/>
    <property type="gene ID" value="BXY_0029700"/>
</dbReference>
<keyword evidence="1" id="KW-0812">Transmembrane</keyword>
<dbReference type="AlphaFoldDB" id="A0A1I7RHW8"/>
<evidence type="ECO:0000313" key="3">
    <source>
        <dbReference type="EMBL" id="CAD5226030.1"/>
    </source>
</evidence>
<dbReference type="EMBL" id="CAJFCV020000004">
    <property type="protein sequence ID" value="CAG9115317.1"/>
    <property type="molecule type" value="Genomic_DNA"/>
</dbReference>
<keyword evidence="2" id="KW-0732">Signal</keyword>
<sequence length="441" mass="52167">MPCGRLFFLIFLALTIAECTGSFENQHQSCGTLSPTFHSIPVYRYLLTEVCDFYIWKYRYGDQSMSQYDEAYKYYVGRDGPCRANNVNLIIGRQNAIHFIIRKDGENLFYLIRPKDLPSEEGDVFHRHLETNAAEFALAFDYQFEDCYEMSRTTRRSTLRCYYWDGQKRLFRIDVHLICKSKNVCRVTTSHQTQLTDQNNVAHKLFVQSVNNQTVIYFFTSQFKQYIQRYIEGSVLTHLTQHSIHKISDGYKMKKFLNVGSDVVITVECREDMGNCSYYVNTVSDQSGSDTTCLFHLDRFIVTGFTRLVPPSLLHVPKRRLSPTIPWKREPSPDFYFHVYFLASYTVFAMLLMLSLDVATQLRRKKMNKMFKEMKRFFKDYNVMIPKREEVQDVYKNGLVRDLKDYQMEFKEKLGIVEEDPFEVKRLKPERSYDDITNYTL</sequence>
<dbReference type="eggNOG" id="ENOG502T27H">
    <property type="taxonomic scope" value="Eukaryota"/>
</dbReference>
<feature type="chain" id="PRO_5036021798" evidence="2">
    <location>
        <begin position="18"/>
        <end position="441"/>
    </location>
</feature>
<keyword evidence="1" id="KW-1133">Transmembrane helix</keyword>
<reference evidence="6" key="1">
    <citation type="submission" date="2016-11" db="UniProtKB">
        <authorList>
            <consortium name="WormBaseParasite"/>
        </authorList>
    </citation>
    <scope>IDENTIFICATION</scope>
</reference>
<evidence type="ECO:0000313" key="4">
    <source>
        <dbReference type="Proteomes" id="UP000095284"/>
    </source>
</evidence>
<dbReference type="SMR" id="A0A1I7RHW8"/>
<evidence type="ECO:0000313" key="6">
    <source>
        <dbReference type="WBParaSite" id="BXY_0029700.1"/>
    </source>
</evidence>
<dbReference type="Proteomes" id="UP000095284">
    <property type="component" value="Unplaced"/>
</dbReference>
<evidence type="ECO:0000256" key="2">
    <source>
        <dbReference type="SAM" id="SignalP"/>
    </source>
</evidence>
<gene>
    <name evidence="3" type="ORF">BXYJ_LOCUS8841</name>
</gene>
<feature type="transmembrane region" description="Helical" evidence="1">
    <location>
        <begin position="335"/>
        <end position="359"/>
    </location>
</feature>
<accession>A0A1I7RHW8</accession>
<dbReference type="Proteomes" id="UP000659654">
    <property type="component" value="Unassembled WGS sequence"/>
</dbReference>
<protein>
    <submittedName>
        <fullName evidence="3">(pine wood nematode) hypothetical protein</fullName>
    </submittedName>
</protein>
<evidence type="ECO:0000256" key="1">
    <source>
        <dbReference type="SAM" id="Phobius"/>
    </source>
</evidence>
<keyword evidence="1" id="KW-0472">Membrane</keyword>
<organism evidence="4 6">
    <name type="scientific">Bursaphelenchus xylophilus</name>
    <name type="common">Pinewood nematode worm</name>
    <name type="synonym">Aphelenchoides xylophilus</name>
    <dbReference type="NCBI Taxonomy" id="6326"/>
    <lineage>
        <taxon>Eukaryota</taxon>
        <taxon>Metazoa</taxon>
        <taxon>Ecdysozoa</taxon>
        <taxon>Nematoda</taxon>
        <taxon>Chromadorea</taxon>
        <taxon>Rhabditida</taxon>
        <taxon>Tylenchina</taxon>
        <taxon>Tylenchomorpha</taxon>
        <taxon>Aphelenchoidea</taxon>
        <taxon>Aphelenchoididae</taxon>
        <taxon>Bursaphelenchus</taxon>
    </lineage>
</organism>
<feature type="signal peptide" evidence="2">
    <location>
        <begin position="1"/>
        <end position="17"/>
    </location>
</feature>